<dbReference type="Proteomes" id="UP000626109">
    <property type="component" value="Unassembled WGS sequence"/>
</dbReference>
<reference evidence="6" key="1">
    <citation type="submission" date="2021-02" db="EMBL/GenBank/DDBJ databases">
        <authorList>
            <person name="Dougan E. K."/>
            <person name="Rhodes N."/>
            <person name="Thang M."/>
            <person name="Chan C."/>
        </authorList>
    </citation>
    <scope>NUCLEOTIDE SEQUENCE</scope>
</reference>
<dbReference type="Gene3D" id="2.60.120.650">
    <property type="entry name" value="Cupin"/>
    <property type="match status" value="1"/>
</dbReference>
<keyword evidence="2" id="KW-0479">Metal-binding</keyword>
<dbReference type="EMBL" id="CAJNNW010032684">
    <property type="protein sequence ID" value="CAE8714916.1"/>
    <property type="molecule type" value="Genomic_DNA"/>
</dbReference>
<feature type="compositionally biased region" description="Pro residues" evidence="4">
    <location>
        <begin position="74"/>
        <end position="84"/>
    </location>
</feature>
<evidence type="ECO:0000259" key="5">
    <source>
        <dbReference type="Pfam" id="PF08007"/>
    </source>
</evidence>
<gene>
    <name evidence="6" type="ORF">PGLA2088_LOCUS38266</name>
</gene>
<dbReference type="PANTHER" id="PTHR13096:SF8">
    <property type="entry name" value="RIBOSOMAL OXYGENASE 1"/>
    <property type="match status" value="1"/>
</dbReference>
<evidence type="ECO:0000256" key="4">
    <source>
        <dbReference type="SAM" id="MobiDB-lite"/>
    </source>
</evidence>
<dbReference type="SUPFAM" id="SSF51197">
    <property type="entry name" value="Clavaminate synthase-like"/>
    <property type="match status" value="1"/>
</dbReference>
<feature type="compositionally biased region" description="Low complexity" evidence="4">
    <location>
        <begin position="41"/>
        <end position="73"/>
    </location>
</feature>
<dbReference type="PANTHER" id="PTHR13096">
    <property type="entry name" value="MINA53 MYC INDUCED NUCLEAR ANTIGEN"/>
    <property type="match status" value="1"/>
</dbReference>
<sequence length="1100" mass="120279">MQLLQSEGAPERRRQRVQALQAAFEKLSFVWAGAEFRPRKPSFSSSSASKEPSASASASSAVRPPQAQAQAQEAPPPPPAPPSAAPAAAAGPPQVCDGCAARSERGQPADGSFAGQWFCEQCWEKWERSWASGAGGQSSSALRAVEESGGGVGTSEARPCAALRELLGTVPGGEKAALAELEARRSAGQPLFADWRPCVHYGELEWEAANRDVVDWLIGETWEHFWEQTFGKRWVFRRNESRRVNFDLADNLNLLRNFNPGVGRLVHCQRMQRYGSVETPVLTPDWADGPLKFWSALMCRRRDGRYEDEHDEAKIAAFLSEKRLSSAEDLRDRGEDWTFVLNQVHGASPKLQGLHHALWALLGISGGVNSYLTPPMASGKAPHVDDHDVVVLQQEGEKRWFLLSEGMDSVLHEVLLVPGDVLYLPQGIPHRASSVGNQPSLHLAVSISRTLLTGAALLAASLELQGLGGRAPHEEGPVTNGMEALPQRRRVVSREAAQRVESTRKWLLCCRGPWDALGQLPATLGRLKLLRALDSQDLAEGDSTEFLAQELLQIGSSRSLPSALRRHAALQTVAAAERAELEACALGLECLLSAPRSEALADMAASFWAWREHLFEEHYMIHLPVALPEQEGFEQSWAACEAAPGQLWQRPRDAAALLRSDGALLLNGYRLLEVEALLPAIRFVLGAHTGAAGEPFCVSQVPGRRSSVKAAMQLLARYRGVDQFQVPVQRTGRGLNGWTVVWIGERAFRAAGSLKEQIESLGFLVKVYRSHDRCSRALEKKGTISSTTVFLLAEADAVPMMEYLKGRNVCGLRVVVRPLSQVSVSLLTHATTAHSCKFSVSKSKHYTYQRLEAELSGGLPMMPMAEHKVPPTSPVRLMLPYAERRASLNTSLRLPTLLVGPQQPSLAQGGFTSVQSSFNREKGVATPSHVLVKGPAVPCPSPDSPTRLGSHAWPEAAAARCSQRRHTDPGKNVKLQVMTKSNLQNHSLACDWHAVTESLQHVLTGHCGHSSPASTERVTLTTLSSLGSSEGTQLPASGDDSHRHVRFRTDVSLCEVSTPYGRVYDGVHPMDFDFNRFGQKVFKVYPVEPVEEQANRFGME</sequence>
<organism evidence="6 7">
    <name type="scientific">Polarella glacialis</name>
    <name type="common">Dinoflagellate</name>
    <dbReference type="NCBI Taxonomy" id="89957"/>
    <lineage>
        <taxon>Eukaryota</taxon>
        <taxon>Sar</taxon>
        <taxon>Alveolata</taxon>
        <taxon>Dinophyceae</taxon>
        <taxon>Suessiales</taxon>
        <taxon>Suessiaceae</taxon>
        <taxon>Polarella</taxon>
    </lineage>
</organism>
<evidence type="ECO:0000313" key="6">
    <source>
        <dbReference type="EMBL" id="CAE8714916.1"/>
    </source>
</evidence>
<protein>
    <recommendedName>
        <fullName evidence="5">JmjC domain-containing protein</fullName>
    </recommendedName>
</protein>
<accession>A0A813KX78</accession>
<dbReference type="GO" id="GO:0046872">
    <property type="term" value="F:metal ion binding"/>
    <property type="evidence" value="ECO:0007669"/>
    <property type="project" value="UniProtKB-KW"/>
</dbReference>
<keyword evidence="3" id="KW-0408">Iron</keyword>
<evidence type="ECO:0000256" key="3">
    <source>
        <dbReference type="ARBA" id="ARBA00023004"/>
    </source>
</evidence>
<evidence type="ECO:0000313" key="7">
    <source>
        <dbReference type="Proteomes" id="UP000626109"/>
    </source>
</evidence>
<dbReference type="InterPro" id="IPR039994">
    <property type="entry name" value="NO66-like"/>
</dbReference>
<comment type="cofactor">
    <cofactor evidence="1">
        <name>Fe(2+)</name>
        <dbReference type="ChEBI" id="CHEBI:29033"/>
    </cofactor>
</comment>
<feature type="region of interest" description="Disordered" evidence="4">
    <location>
        <begin position="38"/>
        <end position="93"/>
    </location>
</feature>
<dbReference type="AlphaFoldDB" id="A0A813KX78"/>
<dbReference type="Pfam" id="PF08007">
    <property type="entry name" value="JmjC_2"/>
    <property type="match status" value="1"/>
</dbReference>
<proteinExistence type="predicted"/>
<name>A0A813KX78_POLGL</name>
<evidence type="ECO:0000256" key="1">
    <source>
        <dbReference type="ARBA" id="ARBA00001954"/>
    </source>
</evidence>
<dbReference type="InterPro" id="IPR003347">
    <property type="entry name" value="JmjC_dom"/>
</dbReference>
<comment type="caution">
    <text evidence="6">The sequence shown here is derived from an EMBL/GenBank/DDBJ whole genome shotgun (WGS) entry which is preliminary data.</text>
</comment>
<feature type="domain" description="JmjC" evidence="5">
    <location>
        <begin position="367"/>
        <end position="448"/>
    </location>
</feature>
<evidence type="ECO:0000256" key="2">
    <source>
        <dbReference type="ARBA" id="ARBA00022723"/>
    </source>
</evidence>